<dbReference type="PANTHER" id="PTHR12775:SF0">
    <property type="entry name" value="REPLICATION TERMINATION FACTOR 2"/>
    <property type="match status" value="1"/>
</dbReference>
<reference evidence="3" key="1">
    <citation type="submission" date="2023-03" db="EMBL/GenBank/DDBJ databases">
        <title>Mating type loci evolution in Malassezia.</title>
        <authorList>
            <person name="Coelho M.A."/>
        </authorList>
    </citation>
    <scope>NUCLEOTIDE SEQUENCE</scope>
    <source>
        <strain evidence="3">CBS 11721</strain>
    </source>
</reference>
<comment type="similarity">
    <text evidence="1">Belongs to the rtf2 family.</text>
</comment>
<dbReference type="CDD" id="cd16653">
    <property type="entry name" value="RING-like_Rtf2"/>
    <property type="match status" value="1"/>
</dbReference>
<feature type="compositionally biased region" description="Basic and acidic residues" evidence="2">
    <location>
        <begin position="207"/>
        <end position="217"/>
    </location>
</feature>
<accession>A0AAF0ESS5</accession>
<gene>
    <name evidence="3" type="primary">rtf2</name>
    <name evidence="3" type="ORF">MCUN1_001436</name>
</gene>
<dbReference type="GO" id="GO:0005634">
    <property type="term" value="C:nucleus"/>
    <property type="evidence" value="ECO:0007669"/>
    <property type="project" value="TreeGrafter"/>
</dbReference>
<dbReference type="PANTHER" id="PTHR12775">
    <property type="entry name" value="PROTEIN C20ORF43 HOMOLOG"/>
    <property type="match status" value="1"/>
</dbReference>
<feature type="compositionally biased region" description="Polar residues" evidence="2">
    <location>
        <begin position="245"/>
        <end position="258"/>
    </location>
</feature>
<evidence type="ECO:0000313" key="3">
    <source>
        <dbReference type="EMBL" id="WFD34595.1"/>
    </source>
</evidence>
<dbReference type="AlphaFoldDB" id="A0AAF0ESS5"/>
<protein>
    <submittedName>
        <fullName evidence="3">Replication termination factor 2</fullName>
    </submittedName>
</protein>
<proteinExistence type="inferred from homology"/>
<evidence type="ECO:0000256" key="1">
    <source>
        <dbReference type="ARBA" id="ARBA00009885"/>
    </source>
</evidence>
<feature type="compositionally biased region" description="Basic and acidic residues" evidence="2">
    <location>
        <begin position="259"/>
        <end position="268"/>
    </location>
</feature>
<keyword evidence="4" id="KW-1185">Reference proteome</keyword>
<name>A0AAF0ESS5_9BASI</name>
<feature type="region of interest" description="Disordered" evidence="2">
    <location>
        <begin position="192"/>
        <end position="268"/>
    </location>
</feature>
<dbReference type="InterPro" id="IPR006735">
    <property type="entry name" value="Rtf2"/>
</dbReference>
<dbReference type="EMBL" id="CP119878">
    <property type="protein sequence ID" value="WFD34595.1"/>
    <property type="molecule type" value="Genomic_DNA"/>
</dbReference>
<dbReference type="Pfam" id="PF04641">
    <property type="entry name" value="Rtf2"/>
    <property type="match status" value="1"/>
</dbReference>
<feature type="compositionally biased region" description="Basic and acidic residues" evidence="2">
    <location>
        <begin position="229"/>
        <end position="241"/>
    </location>
</feature>
<organism evidence="3 4">
    <name type="scientific">Malassezia cuniculi</name>
    <dbReference type="NCBI Taxonomy" id="948313"/>
    <lineage>
        <taxon>Eukaryota</taxon>
        <taxon>Fungi</taxon>
        <taxon>Dikarya</taxon>
        <taxon>Basidiomycota</taxon>
        <taxon>Ustilaginomycotina</taxon>
        <taxon>Malasseziomycetes</taxon>
        <taxon>Malasseziales</taxon>
        <taxon>Malasseziaceae</taxon>
        <taxon>Malassezia</taxon>
    </lineage>
</organism>
<sequence length="268" mass="29551">MGADGGTIATRSDMVRTKDLDERPDYDAGERRHALWTLCRLSKHPLEAPVMADALGQLYNKDSLLEYLLKRGAAGASETEQRVAGHIRGLRDATSITLTKNPAPQRDEDGTQYYPYACPLTGRPMNGKHNFVYLRCGCVFSETGLRNVAAPKKGNDERAECPQCSAPFSAVFEPRDIECDITWINPSPETQSIRRDLLATRKKRKARTDDKARDSRARPARPARPAKATGDDHDHGHEHAPDATSAESVHAAQTQTAENPKEPTVHTG</sequence>
<dbReference type="InterPro" id="IPR027799">
    <property type="entry name" value="Rtf2_RING-finger"/>
</dbReference>
<dbReference type="GO" id="GO:0006274">
    <property type="term" value="P:DNA replication termination"/>
    <property type="evidence" value="ECO:0007669"/>
    <property type="project" value="TreeGrafter"/>
</dbReference>
<dbReference type="Proteomes" id="UP001219933">
    <property type="component" value="Chromosome 2"/>
</dbReference>
<evidence type="ECO:0000313" key="4">
    <source>
        <dbReference type="Proteomes" id="UP001219933"/>
    </source>
</evidence>
<evidence type="ECO:0000256" key="2">
    <source>
        <dbReference type="SAM" id="MobiDB-lite"/>
    </source>
</evidence>